<evidence type="ECO:0000259" key="8">
    <source>
        <dbReference type="PROSITE" id="PS50928"/>
    </source>
</evidence>
<comment type="similarity">
    <text evidence="7">Belongs to the binding-protein-dependent transport system permease family.</text>
</comment>
<feature type="transmembrane region" description="Helical" evidence="7">
    <location>
        <begin position="108"/>
        <end position="129"/>
    </location>
</feature>
<feature type="transmembrane region" description="Helical" evidence="7">
    <location>
        <begin position="75"/>
        <end position="96"/>
    </location>
</feature>
<keyword evidence="5 7" id="KW-1133">Transmembrane helix</keyword>
<keyword evidence="3" id="KW-1003">Cell membrane</keyword>
<reference evidence="9 10" key="1">
    <citation type="submission" date="2020-07" db="EMBL/GenBank/DDBJ databases">
        <title>Genomic Encyclopedia of Type Strains, Phase IV (KMG-IV): sequencing the most valuable type-strain genomes for metagenomic binning, comparative biology and taxonomic classification.</title>
        <authorList>
            <person name="Goeker M."/>
        </authorList>
    </citation>
    <scope>NUCLEOTIDE SEQUENCE [LARGE SCALE GENOMIC DNA]</scope>
    <source>
        <strain evidence="9 10">DSM 45533</strain>
    </source>
</reference>
<keyword evidence="10" id="KW-1185">Reference proteome</keyword>
<dbReference type="GO" id="GO:0055085">
    <property type="term" value="P:transmembrane transport"/>
    <property type="evidence" value="ECO:0007669"/>
    <property type="project" value="InterPro"/>
</dbReference>
<dbReference type="InterPro" id="IPR035906">
    <property type="entry name" value="MetI-like_sf"/>
</dbReference>
<evidence type="ECO:0000256" key="3">
    <source>
        <dbReference type="ARBA" id="ARBA00022475"/>
    </source>
</evidence>
<evidence type="ECO:0000313" key="9">
    <source>
        <dbReference type="EMBL" id="MBA2893203.1"/>
    </source>
</evidence>
<feature type="domain" description="ABC transmembrane type-1" evidence="8">
    <location>
        <begin position="71"/>
        <end position="263"/>
    </location>
</feature>
<name>A0A7W0CL62_9ACTN</name>
<dbReference type="InterPro" id="IPR000515">
    <property type="entry name" value="MetI-like"/>
</dbReference>
<evidence type="ECO:0000256" key="2">
    <source>
        <dbReference type="ARBA" id="ARBA00022448"/>
    </source>
</evidence>
<accession>A0A7W0CL62</accession>
<dbReference type="PANTHER" id="PTHR43744">
    <property type="entry name" value="ABC TRANSPORTER PERMEASE PROTEIN MG189-RELATED-RELATED"/>
    <property type="match status" value="1"/>
</dbReference>
<feature type="transmembrane region" description="Helical" evidence="7">
    <location>
        <begin position="194"/>
        <end position="217"/>
    </location>
</feature>
<keyword evidence="4 7" id="KW-0812">Transmembrane</keyword>
<evidence type="ECO:0000256" key="5">
    <source>
        <dbReference type="ARBA" id="ARBA00022989"/>
    </source>
</evidence>
<dbReference type="PANTHER" id="PTHR43744:SF12">
    <property type="entry name" value="ABC TRANSPORTER PERMEASE PROTEIN MG189-RELATED"/>
    <property type="match status" value="1"/>
</dbReference>
<feature type="transmembrane region" description="Helical" evidence="7">
    <location>
        <begin position="242"/>
        <end position="264"/>
    </location>
</feature>
<evidence type="ECO:0000256" key="6">
    <source>
        <dbReference type="ARBA" id="ARBA00023136"/>
    </source>
</evidence>
<keyword evidence="9" id="KW-0762">Sugar transport</keyword>
<dbReference type="CDD" id="cd06261">
    <property type="entry name" value="TM_PBP2"/>
    <property type="match status" value="1"/>
</dbReference>
<dbReference type="GO" id="GO:0005886">
    <property type="term" value="C:plasma membrane"/>
    <property type="evidence" value="ECO:0007669"/>
    <property type="project" value="UniProtKB-SubCell"/>
</dbReference>
<feature type="transmembrane region" description="Helical" evidence="7">
    <location>
        <begin position="135"/>
        <end position="156"/>
    </location>
</feature>
<sequence length="278" mass="30134">MNRLMSRGAVNALLILAAAYTLLPLSWLLFSSTKSLPDLYATSGFAFGDLNLGANLAKVAGEGDGIFFRWYLNSVLYAGVGGAISALVSVMCGYAFDKYAWLGKEKLFGLVLLGVLVPTTATALPLYLLASKAGLVNTFWAVFIPVLVHPFGVYLARVLSSGYVPGEVLEAARSDGAGEVRTFFSIALPMLKPAFVTIFLFQFTAIWNNFFLPLVMLSDQKLFPLSLGLFSWNSQAYAFPEYQTLTITGALLSIVPLLVVFGFLQRFWKAGMTAGSVK</sequence>
<comment type="caution">
    <text evidence="9">The sequence shown here is derived from an EMBL/GenBank/DDBJ whole genome shotgun (WGS) entry which is preliminary data.</text>
</comment>
<dbReference type="PROSITE" id="PS50928">
    <property type="entry name" value="ABC_TM1"/>
    <property type="match status" value="1"/>
</dbReference>
<protein>
    <submittedName>
        <fullName evidence="9">Multiple sugar transport system permease protein</fullName>
    </submittedName>
</protein>
<evidence type="ECO:0000313" key="10">
    <source>
        <dbReference type="Proteomes" id="UP000530928"/>
    </source>
</evidence>
<dbReference type="Gene3D" id="1.10.3720.10">
    <property type="entry name" value="MetI-like"/>
    <property type="match status" value="1"/>
</dbReference>
<dbReference type="Pfam" id="PF00528">
    <property type="entry name" value="BPD_transp_1"/>
    <property type="match status" value="1"/>
</dbReference>
<dbReference type="RefSeq" id="WP_220133814.1">
    <property type="nucleotide sequence ID" value="NZ_BAABAM010000003.1"/>
</dbReference>
<dbReference type="AlphaFoldDB" id="A0A7W0CL62"/>
<gene>
    <name evidence="9" type="ORF">HNR30_004557</name>
</gene>
<keyword evidence="6 7" id="KW-0472">Membrane</keyword>
<comment type="subcellular location">
    <subcellularLocation>
        <location evidence="1 7">Cell membrane</location>
        <topology evidence="1 7">Multi-pass membrane protein</topology>
    </subcellularLocation>
</comment>
<evidence type="ECO:0000256" key="4">
    <source>
        <dbReference type="ARBA" id="ARBA00022692"/>
    </source>
</evidence>
<evidence type="ECO:0000256" key="7">
    <source>
        <dbReference type="RuleBase" id="RU363032"/>
    </source>
</evidence>
<dbReference type="SUPFAM" id="SSF161098">
    <property type="entry name" value="MetI-like"/>
    <property type="match status" value="1"/>
</dbReference>
<dbReference type="EMBL" id="JACDUR010000004">
    <property type="protein sequence ID" value="MBA2893203.1"/>
    <property type="molecule type" value="Genomic_DNA"/>
</dbReference>
<evidence type="ECO:0000256" key="1">
    <source>
        <dbReference type="ARBA" id="ARBA00004651"/>
    </source>
</evidence>
<proteinExistence type="inferred from homology"/>
<keyword evidence="2 7" id="KW-0813">Transport</keyword>
<dbReference type="Proteomes" id="UP000530928">
    <property type="component" value="Unassembled WGS sequence"/>
</dbReference>
<feature type="transmembrane region" description="Helical" evidence="7">
    <location>
        <begin position="12"/>
        <end position="30"/>
    </location>
</feature>
<organism evidence="9 10">
    <name type="scientific">Nonomuraea soli</name>
    <dbReference type="NCBI Taxonomy" id="1032476"/>
    <lineage>
        <taxon>Bacteria</taxon>
        <taxon>Bacillati</taxon>
        <taxon>Actinomycetota</taxon>
        <taxon>Actinomycetes</taxon>
        <taxon>Streptosporangiales</taxon>
        <taxon>Streptosporangiaceae</taxon>
        <taxon>Nonomuraea</taxon>
    </lineage>
</organism>